<dbReference type="GO" id="GO:0004565">
    <property type="term" value="F:beta-galactosidase activity"/>
    <property type="evidence" value="ECO:0007669"/>
    <property type="project" value="UniProtKB-EC"/>
</dbReference>
<accession>A0A438FXT4</accession>
<feature type="region of interest" description="Disordered" evidence="4">
    <location>
        <begin position="1"/>
        <end position="36"/>
    </location>
</feature>
<dbReference type="AlphaFoldDB" id="A0A438FXT4"/>
<comment type="caution">
    <text evidence="6">The sequence shown here is derived from an EMBL/GenBank/DDBJ whole genome shotgun (WGS) entry which is preliminary data.</text>
</comment>
<dbReference type="Gene3D" id="3.20.20.80">
    <property type="entry name" value="Glycosidases"/>
    <property type="match status" value="1"/>
</dbReference>
<proteinExistence type="inferred from homology"/>
<evidence type="ECO:0000259" key="5">
    <source>
        <dbReference type="Pfam" id="PF01301"/>
    </source>
</evidence>
<evidence type="ECO:0000256" key="2">
    <source>
        <dbReference type="ARBA" id="ARBA00009809"/>
    </source>
</evidence>
<dbReference type="SUPFAM" id="SSF51445">
    <property type="entry name" value="(Trans)glycosidases"/>
    <property type="match status" value="1"/>
</dbReference>
<dbReference type="InterPro" id="IPR031330">
    <property type="entry name" value="Gly_Hdrlase_35_cat"/>
</dbReference>
<feature type="domain" description="Glycoside hydrolase 35 catalytic" evidence="5">
    <location>
        <begin position="57"/>
        <end position="150"/>
    </location>
</feature>
<dbReference type="EMBL" id="QGNW01000705">
    <property type="protein sequence ID" value="RVW64769.1"/>
    <property type="molecule type" value="Genomic_DNA"/>
</dbReference>
<dbReference type="Pfam" id="PF01301">
    <property type="entry name" value="Glyco_hydro_35"/>
    <property type="match status" value="1"/>
</dbReference>
<organism evidence="6 7">
    <name type="scientific">Vitis vinifera</name>
    <name type="common">Grape</name>
    <dbReference type="NCBI Taxonomy" id="29760"/>
    <lineage>
        <taxon>Eukaryota</taxon>
        <taxon>Viridiplantae</taxon>
        <taxon>Streptophyta</taxon>
        <taxon>Embryophyta</taxon>
        <taxon>Tracheophyta</taxon>
        <taxon>Spermatophyta</taxon>
        <taxon>Magnoliopsida</taxon>
        <taxon>eudicotyledons</taxon>
        <taxon>Gunneridae</taxon>
        <taxon>Pentapetalae</taxon>
        <taxon>rosids</taxon>
        <taxon>Vitales</taxon>
        <taxon>Vitaceae</taxon>
        <taxon>Viteae</taxon>
        <taxon>Vitis</taxon>
    </lineage>
</organism>
<dbReference type="InterPro" id="IPR017853">
    <property type="entry name" value="GH"/>
</dbReference>
<dbReference type="Proteomes" id="UP000288805">
    <property type="component" value="Unassembled WGS sequence"/>
</dbReference>
<comment type="catalytic activity">
    <reaction evidence="1">
        <text>Hydrolysis of terminal non-reducing beta-D-galactose residues in beta-D-galactosides.</text>
        <dbReference type="EC" id="3.2.1.23"/>
    </reaction>
</comment>
<dbReference type="InterPro" id="IPR001944">
    <property type="entry name" value="Glycoside_Hdrlase_35"/>
</dbReference>
<dbReference type="PANTHER" id="PTHR23421">
    <property type="entry name" value="BETA-GALACTOSIDASE RELATED"/>
    <property type="match status" value="1"/>
</dbReference>
<evidence type="ECO:0000313" key="6">
    <source>
        <dbReference type="EMBL" id="RVW64769.1"/>
    </source>
</evidence>
<evidence type="ECO:0000313" key="7">
    <source>
        <dbReference type="Proteomes" id="UP000288805"/>
    </source>
</evidence>
<gene>
    <name evidence="6" type="primary">BGAL10_1</name>
    <name evidence="6" type="ORF">CK203_061992</name>
</gene>
<dbReference type="GO" id="GO:0005975">
    <property type="term" value="P:carbohydrate metabolic process"/>
    <property type="evidence" value="ECO:0007669"/>
    <property type="project" value="InterPro"/>
</dbReference>
<evidence type="ECO:0000256" key="1">
    <source>
        <dbReference type="ARBA" id="ARBA00001412"/>
    </source>
</evidence>
<protein>
    <recommendedName>
        <fullName evidence="3">beta-galactosidase</fullName>
        <ecNumber evidence="3">3.2.1.23</ecNumber>
    </recommendedName>
</protein>
<evidence type="ECO:0000256" key="4">
    <source>
        <dbReference type="SAM" id="MobiDB-lite"/>
    </source>
</evidence>
<reference evidence="6 7" key="1">
    <citation type="journal article" date="2018" name="PLoS Genet.">
        <title>Population sequencing reveals clonal diversity and ancestral inbreeding in the grapevine cultivar Chardonnay.</title>
        <authorList>
            <person name="Roach M.J."/>
            <person name="Johnson D.L."/>
            <person name="Bohlmann J."/>
            <person name="van Vuuren H.J."/>
            <person name="Jones S.J."/>
            <person name="Pretorius I.S."/>
            <person name="Schmidt S.A."/>
            <person name="Borneman A.R."/>
        </authorList>
    </citation>
    <scope>NUCLEOTIDE SEQUENCE [LARGE SCALE GENOMIC DNA]</scope>
    <source>
        <strain evidence="7">cv. Chardonnay</strain>
        <tissue evidence="6">Leaf</tissue>
    </source>
</reference>
<sequence length="265" mass="29543">MFPPADDPHNLGIPPNRDPLPVRRNPNSKPNPPFVPASTQCSATGDSGVRAHRDALSKEGGIDVIETYVFWNGHELSPGNYYFGGRYDLLKFVKIVQQVGMYLILCIGPFVAAEWNFGGVPVWLHYVPGTVFWTNSAPFKIRVFLFRNEVWLFLIDFAACPLSTENTLFRNNGDGGDFVNILLKLPFICSLDLILPGEQNVSRSKDEADEVRIEAVISMPVIVLWSGLDVLFRGLEILLLWVLQLGIELLGFDLTVLDLCGLILV</sequence>
<comment type="similarity">
    <text evidence="2">Belongs to the glycosyl hydrolase 35 family.</text>
</comment>
<name>A0A438FXT4_VITVI</name>
<dbReference type="EC" id="3.2.1.23" evidence="3"/>
<evidence type="ECO:0000256" key="3">
    <source>
        <dbReference type="ARBA" id="ARBA00012756"/>
    </source>
</evidence>
<dbReference type="PRINTS" id="PR00742">
    <property type="entry name" value="GLHYDRLASE35"/>
</dbReference>